<dbReference type="EMBL" id="CM047946">
    <property type="protein sequence ID" value="KAI9897681.1"/>
    <property type="molecule type" value="Genomic_DNA"/>
</dbReference>
<accession>A0ACC0UU92</accession>
<evidence type="ECO:0000313" key="1">
    <source>
        <dbReference type="EMBL" id="KAI9897681.1"/>
    </source>
</evidence>
<organism evidence="1 2">
    <name type="scientific">Trichothecium roseum</name>
    <dbReference type="NCBI Taxonomy" id="47278"/>
    <lineage>
        <taxon>Eukaryota</taxon>
        <taxon>Fungi</taxon>
        <taxon>Dikarya</taxon>
        <taxon>Ascomycota</taxon>
        <taxon>Pezizomycotina</taxon>
        <taxon>Sordariomycetes</taxon>
        <taxon>Hypocreomycetidae</taxon>
        <taxon>Hypocreales</taxon>
        <taxon>Hypocreales incertae sedis</taxon>
        <taxon>Trichothecium</taxon>
    </lineage>
</organism>
<evidence type="ECO:0000313" key="2">
    <source>
        <dbReference type="Proteomes" id="UP001163324"/>
    </source>
</evidence>
<gene>
    <name evidence="1" type="ORF">N3K66_007537</name>
</gene>
<reference evidence="1" key="1">
    <citation type="submission" date="2022-10" db="EMBL/GenBank/DDBJ databases">
        <title>Complete Genome of Trichothecium roseum strain YXFP-22015, a Plant Pathogen Isolated from Citrus.</title>
        <authorList>
            <person name="Wang Y."/>
            <person name="Zhu L."/>
        </authorList>
    </citation>
    <scope>NUCLEOTIDE SEQUENCE</scope>
    <source>
        <strain evidence="1">YXFP-22015</strain>
    </source>
</reference>
<proteinExistence type="predicted"/>
<name>A0ACC0UU92_9HYPO</name>
<sequence>MSPPAATSPVASTAVPVTSTTVKNPIKDGFLKQNSNDDLTKERTLAEVESDWSTFRFAPIRESQVSRAMTSRYFRDLDAHAESDVVVVGAGSCGLSAAYVLATRRPDLRVALVEAGVAPGGGAWLGGQLLSAMVMRKPADAFLREVGVPYEDEGAFVVVKHAALFTSTLLSKVLALPNVKLFNATCVEDLITRPAAPSSSPSAADEGIRVAGVVTNWTLVTMHHDDQSCMDPNTINAPVVISTTGHDGPMGAFSVKRLVSMQRLEKLGGMRGLDMNAAEDAIVKNTREVVPGLIVGGMELSEVDGANRMGTSYLWRHGPQRRQGRPGGAQDLRRPQGAECILNETRWAFSIRSTGIAQAKPDLKGKYGRLEVFHQNTLITKFTLGS</sequence>
<comment type="caution">
    <text evidence="1">The sequence shown here is derived from an EMBL/GenBank/DDBJ whole genome shotgun (WGS) entry which is preliminary data.</text>
</comment>
<keyword evidence="2" id="KW-1185">Reference proteome</keyword>
<dbReference type="Proteomes" id="UP001163324">
    <property type="component" value="Chromosome 7"/>
</dbReference>
<protein>
    <submittedName>
        <fullName evidence="1">Uncharacterized protein</fullName>
    </submittedName>
</protein>